<evidence type="ECO:0000313" key="3">
    <source>
        <dbReference type="Proteomes" id="UP000053611"/>
    </source>
</evidence>
<reference evidence="2 3" key="1">
    <citation type="submission" date="2015-03" db="EMBL/GenBank/DDBJ databases">
        <title>Genomics and transcriptomics of the oil-accumulating basidiomycete yeast T. oleaginosus allow insights into substrate utilization and the diverse evolutionary trajectories of mating systems in fungi.</title>
        <authorList>
            <consortium name="DOE Joint Genome Institute"/>
            <person name="Kourist R."/>
            <person name="Kracht O."/>
            <person name="Bracharz F."/>
            <person name="Lipzen A."/>
            <person name="Nolan M."/>
            <person name="Ohm R."/>
            <person name="Grigoriev I."/>
            <person name="Sun S."/>
            <person name="Heitman J."/>
            <person name="Bruck T."/>
            <person name="Nowrousian M."/>
        </authorList>
    </citation>
    <scope>NUCLEOTIDE SEQUENCE [LARGE SCALE GENOMIC DNA]</scope>
    <source>
        <strain evidence="2 3">IBC0246</strain>
    </source>
</reference>
<sequence length="201" mass="20740">MLFTSLLTTALAATAVRAAGAASNALELMNTTAAGSQITWPTADTTIPLNGTVYVKWDWKEESSPKLMVLLTNKNTTVFHAAGHAPDATTGLGGKGLYDTKESVLANETSVSFGPMKPPGDTGIKAGPGYRVVLGWQNNGADAQTKPYMFLASPEFTVGPKGAQQLPEGVKPWDAKPASAVRASAPVVMGAVVAIAIAAIV</sequence>
<feature type="signal peptide" evidence="1">
    <location>
        <begin position="1"/>
        <end position="18"/>
    </location>
</feature>
<dbReference type="RefSeq" id="XP_018281446.1">
    <property type="nucleotide sequence ID" value="XM_018422138.1"/>
</dbReference>
<dbReference type="Proteomes" id="UP000053611">
    <property type="component" value="Unassembled WGS sequence"/>
</dbReference>
<organism evidence="2 3">
    <name type="scientific">Cutaneotrichosporon oleaginosum</name>
    <dbReference type="NCBI Taxonomy" id="879819"/>
    <lineage>
        <taxon>Eukaryota</taxon>
        <taxon>Fungi</taxon>
        <taxon>Dikarya</taxon>
        <taxon>Basidiomycota</taxon>
        <taxon>Agaricomycotina</taxon>
        <taxon>Tremellomycetes</taxon>
        <taxon>Trichosporonales</taxon>
        <taxon>Trichosporonaceae</taxon>
        <taxon>Cutaneotrichosporon</taxon>
    </lineage>
</organism>
<protein>
    <submittedName>
        <fullName evidence="2">Uncharacterized protein</fullName>
    </submittedName>
</protein>
<evidence type="ECO:0000256" key="1">
    <source>
        <dbReference type="SAM" id="SignalP"/>
    </source>
</evidence>
<dbReference type="GeneID" id="28982741"/>
<gene>
    <name evidence="2" type="ORF">CC85DRAFT_282876</name>
</gene>
<feature type="chain" id="PRO_5005246410" evidence="1">
    <location>
        <begin position="19"/>
        <end position="201"/>
    </location>
</feature>
<dbReference type="AlphaFoldDB" id="A0A0J0XV65"/>
<evidence type="ECO:0000313" key="2">
    <source>
        <dbReference type="EMBL" id="KLT44955.1"/>
    </source>
</evidence>
<name>A0A0J0XV65_9TREE</name>
<proteinExistence type="predicted"/>
<keyword evidence="3" id="KW-1185">Reference proteome</keyword>
<accession>A0A0J0XV65</accession>
<dbReference type="EMBL" id="KQ087183">
    <property type="protein sequence ID" value="KLT44955.1"/>
    <property type="molecule type" value="Genomic_DNA"/>
</dbReference>
<keyword evidence="1" id="KW-0732">Signal</keyword>